<keyword evidence="8" id="KW-1185">Reference proteome</keyword>
<dbReference type="GO" id="GO:0016020">
    <property type="term" value="C:membrane"/>
    <property type="evidence" value="ECO:0007669"/>
    <property type="project" value="UniProtKB-SubCell"/>
</dbReference>
<dbReference type="GO" id="GO:0008381">
    <property type="term" value="F:mechanosensitive monoatomic ion channel activity"/>
    <property type="evidence" value="ECO:0007669"/>
    <property type="project" value="UniProtKB-ARBA"/>
</dbReference>
<evidence type="ECO:0000313" key="8">
    <source>
        <dbReference type="Proteomes" id="UP000428260"/>
    </source>
</evidence>
<feature type="transmembrane region" description="Helical" evidence="5">
    <location>
        <begin position="88"/>
        <end position="109"/>
    </location>
</feature>
<feature type="transmembrane region" description="Helical" evidence="5">
    <location>
        <begin position="36"/>
        <end position="55"/>
    </location>
</feature>
<dbReference type="EMBL" id="CP046401">
    <property type="protein sequence ID" value="QGY44500.1"/>
    <property type="molecule type" value="Genomic_DNA"/>
</dbReference>
<organism evidence="7 8">
    <name type="scientific">Maribellus comscasis</name>
    <dbReference type="NCBI Taxonomy" id="2681766"/>
    <lineage>
        <taxon>Bacteria</taxon>
        <taxon>Pseudomonadati</taxon>
        <taxon>Bacteroidota</taxon>
        <taxon>Bacteroidia</taxon>
        <taxon>Marinilabiliales</taxon>
        <taxon>Prolixibacteraceae</taxon>
        <taxon>Maribellus</taxon>
    </lineage>
</organism>
<dbReference type="PANTHER" id="PTHR30566:SF25">
    <property type="entry name" value="INNER MEMBRANE PROTEIN"/>
    <property type="match status" value="1"/>
</dbReference>
<dbReference type="InterPro" id="IPR023408">
    <property type="entry name" value="MscS_beta-dom_sf"/>
</dbReference>
<keyword evidence="2 5" id="KW-0812">Transmembrane</keyword>
<comment type="subcellular location">
    <subcellularLocation>
        <location evidence="1">Membrane</location>
    </subcellularLocation>
</comment>
<evidence type="ECO:0000259" key="6">
    <source>
        <dbReference type="Pfam" id="PF00924"/>
    </source>
</evidence>
<proteinExistence type="predicted"/>
<dbReference type="Gene3D" id="1.10.287.1260">
    <property type="match status" value="1"/>
</dbReference>
<dbReference type="InterPro" id="IPR010920">
    <property type="entry name" value="LSM_dom_sf"/>
</dbReference>
<dbReference type="KEGG" id="mcos:GM418_12765"/>
<dbReference type="Gene3D" id="2.30.30.60">
    <property type="match status" value="1"/>
</dbReference>
<evidence type="ECO:0000256" key="2">
    <source>
        <dbReference type="ARBA" id="ARBA00022692"/>
    </source>
</evidence>
<evidence type="ECO:0000256" key="4">
    <source>
        <dbReference type="ARBA" id="ARBA00023136"/>
    </source>
</evidence>
<evidence type="ECO:0000313" key="7">
    <source>
        <dbReference type="EMBL" id="QGY44500.1"/>
    </source>
</evidence>
<dbReference type="RefSeq" id="WP_158866808.1">
    <property type="nucleotide sequence ID" value="NZ_CP046401.1"/>
</dbReference>
<keyword evidence="3 5" id="KW-1133">Transmembrane helix</keyword>
<keyword evidence="4 5" id="KW-0472">Membrane</keyword>
<sequence length="321" mass="37113">MRHIKRFILPVFLLLVSVFFKYFIEKYNWFNTNDLEIIQTSGSVLLIASFAWLLIAGIRTFKRIFVEHLDLEKEDNLRSRKFQTQFNILEKIIVFLVIIISIGLILMMFDDVKRLGISLFASAGVAGIIIGFAAQRIIAAVIAGFQIAITQPIRIDDVVIIENEWGRIEEITLTYVVVKIWDLRRLIVPTTYFFEKPFQNWTRTSAEILGTVFIYTDYHVSFDALRKEQTRLLESTPLWNKKVNVLQVTDAKEYGVEIRALMSAKDSPTAWDLRVFIREKLIEFIQKNYPESLPRTRVVVEGGGTNPTVAKEIISEVSKEK</sequence>
<dbReference type="InterPro" id="IPR006685">
    <property type="entry name" value="MscS_channel_2nd"/>
</dbReference>
<dbReference type="Proteomes" id="UP000428260">
    <property type="component" value="Chromosome"/>
</dbReference>
<evidence type="ECO:0000256" key="5">
    <source>
        <dbReference type="SAM" id="Phobius"/>
    </source>
</evidence>
<evidence type="ECO:0000256" key="3">
    <source>
        <dbReference type="ARBA" id="ARBA00022989"/>
    </source>
</evidence>
<dbReference type="Pfam" id="PF00924">
    <property type="entry name" value="MS_channel_2nd"/>
    <property type="match status" value="1"/>
</dbReference>
<feature type="transmembrane region" description="Helical" evidence="5">
    <location>
        <begin position="115"/>
        <end position="134"/>
    </location>
</feature>
<protein>
    <submittedName>
        <fullName evidence="7">Mechanosensitive ion channel</fullName>
    </submittedName>
</protein>
<name>A0A6I6JTX4_9BACT</name>
<feature type="domain" description="Mechanosensitive ion channel MscS" evidence="6">
    <location>
        <begin position="137"/>
        <end position="203"/>
    </location>
</feature>
<gene>
    <name evidence="7" type="ORF">GM418_12765</name>
</gene>
<reference evidence="7 8" key="1">
    <citation type="submission" date="2019-11" db="EMBL/GenBank/DDBJ databases">
        <authorList>
            <person name="Zheng R.K."/>
            <person name="Sun C.M."/>
        </authorList>
    </citation>
    <scope>NUCLEOTIDE SEQUENCE [LARGE SCALE GENOMIC DNA]</scope>
    <source>
        <strain evidence="7 8">WC007</strain>
    </source>
</reference>
<dbReference type="SUPFAM" id="SSF50182">
    <property type="entry name" value="Sm-like ribonucleoproteins"/>
    <property type="match status" value="1"/>
</dbReference>
<accession>A0A6I6JTX4</accession>
<evidence type="ECO:0000256" key="1">
    <source>
        <dbReference type="ARBA" id="ARBA00004370"/>
    </source>
</evidence>
<feature type="transmembrane region" description="Helical" evidence="5">
    <location>
        <begin position="7"/>
        <end position="24"/>
    </location>
</feature>
<dbReference type="AlphaFoldDB" id="A0A6I6JTX4"/>
<dbReference type="PANTHER" id="PTHR30566">
    <property type="entry name" value="YNAI-RELATED MECHANOSENSITIVE ION CHANNEL"/>
    <property type="match status" value="1"/>
</dbReference>